<keyword evidence="1" id="KW-0175">Coiled coil</keyword>
<keyword evidence="4" id="KW-1185">Reference proteome</keyword>
<dbReference type="EMBL" id="JANBVN010000014">
    <property type="protein sequence ID" value="KAJ9162198.1"/>
    <property type="molecule type" value="Genomic_DNA"/>
</dbReference>
<reference evidence="3" key="1">
    <citation type="submission" date="2022-07" db="EMBL/GenBank/DDBJ databases">
        <title>Fungi with potential for degradation of polypropylene.</title>
        <authorList>
            <person name="Gostincar C."/>
        </authorList>
    </citation>
    <scope>NUCLEOTIDE SEQUENCE</scope>
    <source>
        <strain evidence="3">EXF-13287</strain>
    </source>
</reference>
<accession>A0AA38S798</accession>
<organism evidence="3 4">
    <name type="scientific">Coniochaeta hoffmannii</name>
    <dbReference type="NCBI Taxonomy" id="91930"/>
    <lineage>
        <taxon>Eukaryota</taxon>
        <taxon>Fungi</taxon>
        <taxon>Dikarya</taxon>
        <taxon>Ascomycota</taxon>
        <taxon>Pezizomycotina</taxon>
        <taxon>Sordariomycetes</taxon>
        <taxon>Sordariomycetidae</taxon>
        <taxon>Coniochaetales</taxon>
        <taxon>Coniochaetaceae</taxon>
        <taxon>Coniochaeta</taxon>
    </lineage>
</organism>
<feature type="compositionally biased region" description="Low complexity" evidence="2">
    <location>
        <begin position="330"/>
        <end position="340"/>
    </location>
</feature>
<evidence type="ECO:0000313" key="3">
    <source>
        <dbReference type="EMBL" id="KAJ9162198.1"/>
    </source>
</evidence>
<feature type="region of interest" description="Disordered" evidence="2">
    <location>
        <begin position="1"/>
        <end position="155"/>
    </location>
</feature>
<feature type="compositionally biased region" description="Basic residues" evidence="2">
    <location>
        <begin position="136"/>
        <end position="145"/>
    </location>
</feature>
<sequence>MARQHSLHSRPNPPGPPPSTQEPVFDPKDDTSQDAGKTGRRKRSSSVTGFFTKFLPSHRPERSGTLRDQGFWEQQQSGHAEPQQRPGLGQKHGSDSIVSNGWNPALELPRPTQTTKDRPSKRQTPLRVQSQPIRSSPKRPASHRQRLGERSRQQDSILINVNKATHTDTDVVTSTISQQPLDRGPGTENTIQKLVTAFDAKREARRLRRSLKESSDFLGVQGINPHTGVMDVLTPTSSSPTDRTMMSAPEPKGYTESMSNFRAAYEHAARTRDTEEASLERLRTEQERLDKIQRKKDPIRTFQQRVRWRKDKNQWSSVAEPDLSPIADASTRSRTPRSSS</sequence>
<feature type="compositionally biased region" description="Polar residues" evidence="2">
    <location>
        <begin position="234"/>
        <end position="244"/>
    </location>
</feature>
<proteinExistence type="predicted"/>
<gene>
    <name evidence="3" type="ORF">NKR19_g1519</name>
</gene>
<feature type="region of interest" description="Disordered" evidence="2">
    <location>
        <begin position="310"/>
        <end position="340"/>
    </location>
</feature>
<feature type="compositionally biased region" description="Polar residues" evidence="2">
    <location>
        <begin position="122"/>
        <end position="134"/>
    </location>
</feature>
<protein>
    <submittedName>
        <fullName evidence="3">Uncharacterized protein</fullName>
    </submittedName>
</protein>
<evidence type="ECO:0000256" key="1">
    <source>
        <dbReference type="SAM" id="Coils"/>
    </source>
</evidence>
<dbReference type="AlphaFoldDB" id="A0AA38S798"/>
<feature type="region of interest" description="Disordered" evidence="2">
    <location>
        <begin position="234"/>
        <end position="255"/>
    </location>
</feature>
<dbReference type="Proteomes" id="UP001174691">
    <property type="component" value="Unassembled WGS sequence"/>
</dbReference>
<evidence type="ECO:0000313" key="4">
    <source>
        <dbReference type="Proteomes" id="UP001174691"/>
    </source>
</evidence>
<name>A0AA38S798_9PEZI</name>
<evidence type="ECO:0000256" key="2">
    <source>
        <dbReference type="SAM" id="MobiDB-lite"/>
    </source>
</evidence>
<feature type="coiled-coil region" evidence="1">
    <location>
        <begin position="265"/>
        <end position="295"/>
    </location>
</feature>
<feature type="compositionally biased region" description="Pro residues" evidence="2">
    <location>
        <begin position="11"/>
        <end position="20"/>
    </location>
</feature>
<comment type="caution">
    <text evidence="3">The sequence shown here is derived from an EMBL/GenBank/DDBJ whole genome shotgun (WGS) entry which is preliminary data.</text>
</comment>